<reference evidence="2" key="1">
    <citation type="submission" date="2022-03" db="EMBL/GenBank/DDBJ databases">
        <authorList>
            <person name="Lindestad O."/>
        </authorList>
    </citation>
    <scope>NUCLEOTIDE SEQUENCE</scope>
</reference>
<dbReference type="InterPro" id="IPR036770">
    <property type="entry name" value="Ankyrin_rpt-contain_sf"/>
</dbReference>
<dbReference type="OrthoDB" id="71307at2759"/>
<dbReference type="Pfam" id="PF00023">
    <property type="entry name" value="Ank"/>
    <property type="match status" value="1"/>
</dbReference>
<keyword evidence="1" id="KW-0732">Signal</keyword>
<sequence length="221" mass="24989">MPSSHRMSYICFILTLGLSLLKYAVLRCYQRPVITRYLVQCVRAVTRSSAYERSNDTVFTEVDSNGDNLLIACVREGDKCANVLRELVRAEENDIPLFDVHHVNIDGCTALHACCAGHGVSTPRAHTLHVLLRHASADRYRKVSPSPRKTPLTYKRDKATSKYLLKPVKVDRRRSRSDNKSNLYTAASVKIELSRGNLLRGDKFDESLNTPGFVKHLHITH</sequence>
<feature type="chain" id="PRO_5035895037" evidence="1">
    <location>
        <begin position="27"/>
        <end position="221"/>
    </location>
</feature>
<organism evidence="2 3">
    <name type="scientific">Pararge aegeria aegeria</name>
    <dbReference type="NCBI Taxonomy" id="348720"/>
    <lineage>
        <taxon>Eukaryota</taxon>
        <taxon>Metazoa</taxon>
        <taxon>Ecdysozoa</taxon>
        <taxon>Arthropoda</taxon>
        <taxon>Hexapoda</taxon>
        <taxon>Insecta</taxon>
        <taxon>Pterygota</taxon>
        <taxon>Neoptera</taxon>
        <taxon>Endopterygota</taxon>
        <taxon>Lepidoptera</taxon>
        <taxon>Glossata</taxon>
        <taxon>Ditrysia</taxon>
        <taxon>Papilionoidea</taxon>
        <taxon>Nymphalidae</taxon>
        <taxon>Satyrinae</taxon>
        <taxon>Satyrini</taxon>
        <taxon>Parargina</taxon>
        <taxon>Pararge</taxon>
    </lineage>
</organism>
<proteinExistence type="predicted"/>
<dbReference type="EMBL" id="CAKXAJ010019444">
    <property type="protein sequence ID" value="CAH2218347.1"/>
    <property type="molecule type" value="Genomic_DNA"/>
</dbReference>
<dbReference type="InterPro" id="IPR002110">
    <property type="entry name" value="Ankyrin_rpt"/>
</dbReference>
<dbReference type="Gene3D" id="1.25.40.20">
    <property type="entry name" value="Ankyrin repeat-containing domain"/>
    <property type="match status" value="1"/>
</dbReference>
<name>A0A8S4QUK6_9NEOP</name>
<protein>
    <submittedName>
        <fullName evidence="2">Jg22343 protein</fullName>
    </submittedName>
</protein>
<evidence type="ECO:0000313" key="3">
    <source>
        <dbReference type="Proteomes" id="UP000838756"/>
    </source>
</evidence>
<comment type="caution">
    <text evidence="2">The sequence shown here is derived from an EMBL/GenBank/DDBJ whole genome shotgun (WGS) entry which is preliminary data.</text>
</comment>
<accession>A0A8S4QUK6</accession>
<feature type="signal peptide" evidence="1">
    <location>
        <begin position="1"/>
        <end position="26"/>
    </location>
</feature>
<evidence type="ECO:0000313" key="2">
    <source>
        <dbReference type="EMBL" id="CAH2218347.1"/>
    </source>
</evidence>
<keyword evidence="3" id="KW-1185">Reference proteome</keyword>
<evidence type="ECO:0000256" key="1">
    <source>
        <dbReference type="SAM" id="SignalP"/>
    </source>
</evidence>
<gene>
    <name evidence="2" type="primary">jg22343</name>
    <name evidence="2" type="ORF">PAEG_LOCUS6183</name>
</gene>
<dbReference type="Proteomes" id="UP000838756">
    <property type="component" value="Unassembled WGS sequence"/>
</dbReference>
<dbReference type="AlphaFoldDB" id="A0A8S4QUK6"/>